<name>A0A812DME9_ACAPH</name>
<evidence type="ECO:0000256" key="1">
    <source>
        <dbReference type="SAM" id="Phobius"/>
    </source>
</evidence>
<accession>A0A812DME9</accession>
<dbReference type="Proteomes" id="UP000597762">
    <property type="component" value="Unassembled WGS sequence"/>
</dbReference>
<evidence type="ECO:0000313" key="2">
    <source>
        <dbReference type="EMBL" id="CAE1307236.1"/>
    </source>
</evidence>
<evidence type="ECO:0000313" key="3">
    <source>
        <dbReference type="Proteomes" id="UP000597762"/>
    </source>
</evidence>
<organism evidence="2 3">
    <name type="scientific">Acanthosepion pharaonis</name>
    <name type="common">Pharaoh cuttlefish</name>
    <name type="synonym">Sepia pharaonis</name>
    <dbReference type="NCBI Taxonomy" id="158019"/>
    <lineage>
        <taxon>Eukaryota</taxon>
        <taxon>Metazoa</taxon>
        <taxon>Spiralia</taxon>
        <taxon>Lophotrochozoa</taxon>
        <taxon>Mollusca</taxon>
        <taxon>Cephalopoda</taxon>
        <taxon>Coleoidea</taxon>
        <taxon>Decapodiformes</taxon>
        <taxon>Sepiida</taxon>
        <taxon>Sepiina</taxon>
        <taxon>Sepiidae</taxon>
        <taxon>Acanthosepion</taxon>
    </lineage>
</organism>
<keyword evidence="3" id="KW-1185">Reference proteome</keyword>
<keyword evidence="1" id="KW-0812">Transmembrane</keyword>
<reference evidence="2" key="1">
    <citation type="submission" date="2021-01" db="EMBL/GenBank/DDBJ databases">
        <authorList>
            <person name="Li R."/>
            <person name="Bekaert M."/>
        </authorList>
    </citation>
    <scope>NUCLEOTIDE SEQUENCE</scope>
    <source>
        <strain evidence="2">Farmed</strain>
    </source>
</reference>
<feature type="transmembrane region" description="Helical" evidence="1">
    <location>
        <begin position="81"/>
        <end position="104"/>
    </location>
</feature>
<protein>
    <recommendedName>
        <fullName evidence="4">Transmembrane protein</fullName>
    </recommendedName>
</protein>
<gene>
    <name evidence="2" type="ORF">SPHA_59275</name>
</gene>
<dbReference type="AlphaFoldDB" id="A0A812DME9"/>
<comment type="caution">
    <text evidence="2">The sequence shown here is derived from an EMBL/GenBank/DDBJ whole genome shotgun (WGS) entry which is preliminary data.</text>
</comment>
<feature type="transmembrane region" description="Helical" evidence="1">
    <location>
        <begin position="111"/>
        <end position="137"/>
    </location>
</feature>
<proteinExistence type="predicted"/>
<keyword evidence="1" id="KW-1133">Transmembrane helix</keyword>
<sequence>MRERLRASFSFSYIIFFLLTFSPDFLLHFHLSHSFDRHYANGLQHFLLLPSARHPDNGHDVCKVLTDEESFRFIASPFSPFSPFSLVLCLNFHFLSIFFSIFHLSPFRRLYFFLFGSSLIPSPFSFQFISLFLLLSFLLLYPFFLFSLHTLCVCHPPFSFWSLFF</sequence>
<feature type="transmembrane region" description="Helical" evidence="1">
    <location>
        <begin position="12"/>
        <end position="31"/>
    </location>
</feature>
<evidence type="ECO:0008006" key="4">
    <source>
        <dbReference type="Google" id="ProtNLM"/>
    </source>
</evidence>
<keyword evidence="1" id="KW-0472">Membrane</keyword>
<dbReference type="EMBL" id="CAHIKZ030004104">
    <property type="protein sequence ID" value="CAE1307236.1"/>
    <property type="molecule type" value="Genomic_DNA"/>
</dbReference>
<feature type="transmembrane region" description="Helical" evidence="1">
    <location>
        <begin position="143"/>
        <end position="164"/>
    </location>
</feature>